<proteinExistence type="predicted"/>
<dbReference type="RefSeq" id="WP_143155424.1">
    <property type="nucleotide sequence ID" value="NZ_FQUE01000006.1"/>
</dbReference>
<gene>
    <name evidence="2" type="ORF">SAMN05444339_10647</name>
</gene>
<keyword evidence="1" id="KW-0812">Transmembrane</keyword>
<accession>A0A1M5BKQ4</accession>
<sequence>MTPRLPLVVIWALACVVAIVAAFGALVVMIPDGTITYATELPATTYTTPMIAVIVFWGVVRACGVPMEPMPTFVLGAVAVYALLYLVGRVLAVTGFSPLWVWAVNLALLMALAWLSISHAVGRRGS</sequence>
<evidence type="ECO:0000313" key="3">
    <source>
        <dbReference type="Proteomes" id="UP000183987"/>
    </source>
</evidence>
<dbReference type="Proteomes" id="UP000183987">
    <property type="component" value="Unassembled WGS sequence"/>
</dbReference>
<dbReference type="EMBL" id="FQUE01000006">
    <property type="protein sequence ID" value="SHF42782.1"/>
    <property type="molecule type" value="Genomic_DNA"/>
</dbReference>
<feature type="transmembrane region" description="Helical" evidence="1">
    <location>
        <begin position="7"/>
        <end position="31"/>
    </location>
</feature>
<feature type="transmembrane region" description="Helical" evidence="1">
    <location>
        <begin position="72"/>
        <end position="93"/>
    </location>
</feature>
<dbReference type="PROSITE" id="PS51257">
    <property type="entry name" value="PROKAR_LIPOPROTEIN"/>
    <property type="match status" value="1"/>
</dbReference>
<protein>
    <submittedName>
        <fullName evidence="2">Uncharacterized protein</fullName>
    </submittedName>
</protein>
<keyword evidence="1" id="KW-0472">Membrane</keyword>
<feature type="transmembrane region" description="Helical" evidence="1">
    <location>
        <begin position="43"/>
        <end position="60"/>
    </location>
</feature>
<dbReference type="AlphaFoldDB" id="A0A1M5BKQ4"/>
<feature type="transmembrane region" description="Helical" evidence="1">
    <location>
        <begin position="99"/>
        <end position="117"/>
    </location>
</feature>
<dbReference type="OrthoDB" id="7651666at2"/>
<keyword evidence="1" id="KW-1133">Transmembrane helix</keyword>
<evidence type="ECO:0000313" key="2">
    <source>
        <dbReference type="EMBL" id="SHF42782.1"/>
    </source>
</evidence>
<name>A0A1M5BKQ4_LOKAT</name>
<reference evidence="3" key="1">
    <citation type="submission" date="2016-11" db="EMBL/GenBank/DDBJ databases">
        <authorList>
            <person name="Varghese N."/>
            <person name="Submissions S."/>
        </authorList>
    </citation>
    <scope>NUCLEOTIDE SEQUENCE [LARGE SCALE GENOMIC DNA]</scope>
    <source>
        <strain evidence="3">DSM 29326</strain>
    </source>
</reference>
<evidence type="ECO:0000256" key="1">
    <source>
        <dbReference type="SAM" id="Phobius"/>
    </source>
</evidence>
<dbReference type="STRING" id="366533.SAMN05444339_10647"/>
<organism evidence="2 3">
    <name type="scientific">Loktanella atrilutea</name>
    <dbReference type="NCBI Taxonomy" id="366533"/>
    <lineage>
        <taxon>Bacteria</taxon>
        <taxon>Pseudomonadati</taxon>
        <taxon>Pseudomonadota</taxon>
        <taxon>Alphaproteobacteria</taxon>
        <taxon>Rhodobacterales</taxon>
        <taxon>Roseobacteraceae</taxon>
        <taxon>Loktanella</taxon>
    </lineage>
</organism>
<keyword evidence="3" id="KW-1185">Reference proteome</keyword>